<organism evidence="1 2">
    <name type="scientific">Fusarium austroafricanum</name>
    <dbReference type="NCBI Taxonomy" id="2364996"/>
    <lineage>
        <taxon>Eukaryota</taxon>
        <taxon>Fungi</taxon>
        <taxon>Dikarya</taxon>
        <taxon>Ascomycota</taxon>
        <taxon>Pezizomycotina</taxon>
        <taxon>Sordariomycetes</taxon>
        <taxon>Hypocreomycetidae</taxon>
        <taxon>Hypocreales</taxon>
        <taxon>Nectriaceae</taxon>
        <taxon>Fusarium</taxon>
        <taxon>Fusarium concolor species complex</taxon>
    </lineage>
</organism>
<comment type="caution">
    <text evidence="1">The sequence shown here is derived from an EMBL/GenBank/DDBJ whole genome shotgun (WGS) entry which is preliminary data.</text>
</comment>
<keyword evidence="2" id="KW-1185">Reference proteome</keyword>
<sequence>MTLPSAAWKCLFIYRHDEALCRRRSHIHIVGPSPHPQLLEVAVPLQTLLAKPFVVVSQDIPVSIDSLVTAEKKDRLGYIGAYKEMLLWFVGNAREGINRYGTSLGDYYRQRYPNFRSWIEYAVLLYDLPLASLSSHSSERDSNFRDAFAQAASFLAFDAMKPYEEISGELQNMDAGEIVAKIRKSLESKFYSSHECPLHDHAIVSHVRYILVRISGHGNRAQLELLGTQVKNIDLSLTFRSLLGGDETVREHTHIDDLVRQVSSAQAFFRFTVNQIFVQEFLEKLSLDLSLTTRVSPSQNRFRRVLIS</sequence>
<dbReference type="Proteomes" id="UP000605986">
    <property type="component" value="Unassembled WGS sequence"/>
</dbReference>
<protein>
    <submittedName>
        <fullName evidence="1">Alphan-acetylglucosamine transferase</fullName>
    </submittedName>
</protein>
<proteinExistence type="predicted"/>
<dbReference type="OrthoDB" id="5071997at2759"/>
<name>A0A8H4NRB3_9HYPO</name>
<dbReference type="EMBL" id="JAADJG010000349">
    <property type="protein sequence ID" value="KAF4448259.1"/>
    <property type="molecule type" value="Genomic_DNA"/>
</dbReference>
<gene>
    <name evidence="1" type="ORF">F53441_8292</name>
</gene>
<evidence type="ECO:0000313" key="2">
    <source>
        <dbReference type="Proteomes" id="UP000605986"/>
    </source>
</evidence>
<reference evidence="1" key="1">
    <citation type="submission" date="2020-01" db="EMBL/GenBank/DDBJ databases">
        <title>Identification and distribution of gene clusters putatively required for synthesis of sphingolipid metabolism inhibitors in phylogenetically diverse species of the filamentous fungus Fusarium.</title>
        <authorList>
            <person name="Kim H.-S."/>
            <person name="Busman M."/>
            <person name="Brown D.W."/>
            <person name="Divon H."/>
            <person name="Uhlig S."/>
            <person name="Proctor R.H."/>
        </authorList>
    </citation>
    <scope>NUCLEOTIDE SEQUENCE</scope>
    <source>
        <strain evidence="1">NRRL 53441</strain>
    </source>
</reference>
<dbReference type="AlphaFoldDB" id="A0A8H4NRB3"/>
<keyword evidence="1" id="KW-0808">Transferase</keyword>
<accession>A0A8H4NRB3</accession>
<dbReference type="GO" id="GO:0016740">
    <property type="term" value="F:transferase activity"/>
    <property type="evidence" value="ECO:0007669"/>
    <property type="project" value="UniProtKB-KW"/>
</dbReference>
<evidence type="ECO:0000313" key="1">
    <source>
        <dbReference type="EMBL" id="KAF4448259.1"/>
    </source>
</evidence>